<proteinExistence type="predicted"/>
<accession>A0ABX0TQF7</accession>
<protein>
    <submittedName>
        <fullName evidence="1">Uncharacterized protein</fullName>
    </submittedName>
</protein>
<evidence type="ECO:0000313" key="1">
    <source>
        <dbReference type="EMBL" id="NIJ03445.1"/>
    </source>
</evidence>
<dbReference type="EMBL" id="JAAOZD010000013">
    <property type="protein sequence ID" value="NIJ03445.1"/>
    <property type="molecule type" value="Genomic_DNA"/>
</dbReference>
<reference evidence="1 2" key="1">
    <citation type="submission" date="2020-03" db="EMBL/GenBank/DDBJ databases">
        <title>Genomic Encyclopedia of Type Strains, Phase III (KMG-III): the genomes of soil and plant-associated and newly described type strains.</title>
        <authorList>
            <person name="Whitman W."/>
        </authorList>
    </citation>
    <scope>NUCLEOTIDE SEQUENCE [LARGE SCALE GENOMIC DNA]</scope>
    <source>
        <strain evidence="1 2">CECT 4207</strain>
    </source>
</reference>
<organism evidence="1 2">
    <name type="scientific">Paenarthrobacter ilicis</name>
    <dbReference type="NCBI Taxonomy" id="43665"/>
    <lineage>
        <taxon>Bacteria</taxon>
        <taxon>Bacillati</taxon>
        <taxon>Actinomycetota</taxon>
        <taxon>Actinomycetes</taxon>
        <taxon>Micrococcales</taxon>
        <taxon>Micrococcaceae</taxon>
        <taxon>Paenarthrobacter</taxon>
    </lineage>
</organism>
<gene>
    <name evidence="1" type="ORF">FHR86_003804</name>
</gene>
<keyword evidence="2" id="KW-1185">Reference proteome</keyword>
<dbReference type="RefSeq" id="WP_167269648.1">
    <property type="nucleotide sequence ID" value="NZ_JAAOZD010000013.1"/>
</dbReference>
<sequence length="47" mass="4913">MKITLTLEAAGGELSYVEAEGETYEEAKAAAEALIPEGSKAIVLRTS</sequence>
<name>A0ABX0TQF7_9MICC</name>
<dbReference type="Proteomes" id="UP000802392">
    <property type="component" value="Unassembled WGS sequence"/>
</dbReference>
<evidence type="ECO:0000313" key="2">
    <source>
        <dbReference type="Proteomes" id="UP000802392"/>
    </source>
</evidence>
<comment type="caution">
    <text evidence="1">The sequence shown here is derived from an EMBL/GenBank/DDBJ whole genome shotgun (WGS) entry which is preliminary data.</text>
</comment>